<reference evidence="1" key="1">
    <citation type="submission" date="2020-07" db="EMBL/GenBank/DDBJ databases">
        <title>Multicomponent nature underlies the extraordinary mechanical properties of spider dragline silk.</title>
        <authorList>
            <person name="Kono N."/>
            <person name="Nakamura H."/>
            <person name="Mori M."/>
            <person name="Yoshida Y."/>
            <person name="Ohtoshi R."/>
            <person name="Malay A.D."/>
            <person name="Moran D.A.P."/>
            <person name="Tomita M."/>
            <person name="Numata K."/>
            <person name="Arakawa K."/>
        </authorList>
    </citation>
    <scope>NUCLEOTIDE SEQUENCE</scope>
</reference>
<protein>
    <submittedName>
        <fullName evidence="1">Uncharacterized protein</fullName>
    </submittedName>
</protein>
<dbReference type="Proteomes" id="UP000887116">
    <property type="component" value="Unassembled WGS sequence"/>
</dbReference>
<gene>
    <name evidence="1" type="ORF">TNCT_259861</name>
</gene>
<evidence type="ECO:0000313" key="1">
    <source>
        <dbReference type="EMBL" id="GFQ95779.1"/>
    </source>
</evidence>
<proteinExistence type="predicted"/>
<organism evidence="1 2">
    <name type="scientific">Trichonephila clavata</name>
    <name type="common">Joro spider</name>
    <name type="synonym">Nephila clavata</name>
    <dbReference type="NCBI Taxonomy" id="2740835"/>
    <lineage>
        <taxon>Eukaryota</taxon>
        <taxon>Metazoa</taxon>
        <taxon>Ecdysozoa</taxon>
        <taxon>Arthropoda</taxon>
        <taxon>Chelicerata</taxon>
        <taxon>Arachnida</taxon>
        <taxon>Araneae</taxon>
        <taxon>Araneomorphae</taxon>
        <taxon>Entelegynae</taxon>
        <taxon>Araneoidea</taxon>
        <taxon>Nephilidae</taxon>
        <taxon>Trichonephila</taxon>
    </lineage>
</organism>
<comment type="caution">
    <text evidence="1">The sequence shown here is derived from an EMBL/GenBank/DDBJ whole genome shotgun (WGS) entry which is preliminary data.</text>
</comment>
<dbReference type="AlphaFoldDB" id="A0A8X6L442"/>
<evidence type="ECO:0000313" key="2">
    <source>
        <dbReference type="Proteomes" id="UP000887116"/>
    </source>
</evidence>
<name>A0A8X6L442_TRICU</name>
<accession>A0A8X6L442</accession>
<keyword evidence="2" id="KW-1185">Reference proteome</keyword>
<dbReference type="EMBL" id="BMAO01024502">
    <property type="protein sequence ID" value="GFQ95779.1"/>
    <property type="molecule type" value="Genomic_DNA"/>
</dbReference>
<sequence length="139" mass="16175">MPVELPAQDRRHQCQLSCQMRRFLEDPSSLHQSQERRCQMPNSILEDRSNPPLQMRRFFLKDQSTAASPATSPAAASPKINHLRRQHIIPFYHQHKLKFIEPSSESTSAANMFPQLMFQNQQPQTMLPHLYAFNSYNPS</sequence>